<reference evidence="2" key="2">
    <citation type="journal article" date="2019" name="Genome Biol. Evol.">
        <title>Day and night: Metabolic profiles and evolutionary relationships of six axenic non-marine cyanobacteria.</title>
        <authorList>
            <person name="Will S.E."/>
            <person name="Henke P."/>
            <person name="Boedeker C."/>
            <person name="Huang S."/>
            <person name="Brinkmann H."/>
            <person name="Rohde M."/>
            <person name="Jarek M."/>
            <person name="Friedl T."/>
            <person name="Seufert S."/>
            <person name="Schumacher M."/>
            <person name="Overmann J."/>
            <person name="Neumann-Schaal M."/>
            <person name="Petersen J."/>
        </authorList>
    </citation>
    <scope>NUCLEOTIDE SEQUENCE [LARGE SCALE GENOMIC DNA]</scope>
    <source>
        <strain evidence="2">PCC 7102</strain>
    </source>
</reference>
<accession>A0A433UM98</accession>
<dbReference type="GO" id="GO:0003677">
    <property type="term" value="F:DNA binding"/>
    <property type="evidence" value="ECO:0007669"/>
    <property type="project" value="InterPro"/>
</dbReference>
<dbReference type="RefSeq" id="WP_127087148.1">
    <property type="nucleotide sequence ID" value="NZ_RSCL01000045.1"/>
</dbReference>
<gene>
    <name evidence="2" type="ORF">DSM106972_092060</name>
</gene>
<dbReference type="EMBL" id="RSCL01000045">
    <property type="protein sequence ID" value="RUS94955.1"/>
    <property type="molecule type" value="Genomic_DNA"/>
</dbReference>
<dbReference type="OrthoDB" id="490295at2"/>
<dbReference type="Gene3D" id="1.10.260.40">
    <property type="entry name" value="lambda repressor-like DNA-binding domains"/>
    <property type="match status" value="1"/>
</dbReference>
<dbReference type="Pfam" id="PF13443">
    <property type="entry name" value="HTH_26"/>
    <property type="match status" value="1"/>
</dbReference>
<dbReference type="AlphaFoldDB" id="A0A433UM98"/>
<sequence length="112" mass="12352">MIVNGISESSEELIIINKQLISSIRWNKQLGAKLRAMRGKESMQSLAARAGCAYQLIQHLERGEYPSSIEKTTPPSVSMEKLEGICGALSTSVEDFLECPSVKIPPKFQNIT</sequence>
<organism evidence="2 3">
    <name type="scientific">Dulcicalothrix desertica PCC 7102</name>
    <dbReference type="NCBI Taxonomy" id="232991"/>
    <lineage>
        <taxon>Bacteria</taxon>
        <taxon>Bacillati</taxon>
        <taxon>Cyanobacteriota</taxon>
        <taxon>Cyanophyceae</taxon>
        <taxon>Nostocales</taxon>
        <taxon>Calotrichaceae</taxon>
        <taxon>Dulcicalothrix</taxon>
    </lineage>
</organism>
<evidence type="ECO:0000313" key="2">
    <source>
        <dbReference type="EMBL" id="RUS94955.1"/>
    </source>
</evidence>
<comment type="caution">
    <text evidence="2">The sequence shown here is derived from an EMBL/GenBank/DDBJ whole genome shotgun (WGS) entry which is preliminary data.</text>
</comment>
<keyword evidence="3" id="KW-1185">Reference proteome</keyword>
<evidence type="ECO:0000259" key="1">
    <source>
        <dbReference type="PROSITE" id="PS50943"/>
    </source>
</evidence>
<dbReference type="CDD" id="cd00093">
    <property type="entry name" value="HTH_XRE"/>
    <property type="match status" value="1"/>
</dbReference>
<feature type="domain" description="HTH cro/C1-type" evidence="1">
    <location>
        <begin position="42"/>
        <end position="96"/>
    </location>
</feature>
<dbReference type="PROSITE" id="PS50943">
    <property type="entry name" value="HTH_CROC1"/>
    <property type="match status" value="1"/>
</dbReference>
<evidence type="ECO:0000313" key="3">
    <source>
        <dbReference type="Proteomes" id="UP000271624"/>
    </source>
</evidence>
<dbReference type="Proteomes" id="UP000271624">
    <property type="component" value="Unassembled WGS sequence"/>
</dbReference>
<protein>
    <recommendedName>
        <fullName evidence="1">HTH cro/C1-type domain-containing protein</fullName>
    </recommendedName>
</protein>
<dbReference type="InterPro" id="IPR001387">
    <property type="entry name" value="Cro/C1-type_HTH"/>
</dbReference>
<proteinExistence type="predicted"/>
<dbReference type="InterPro" id="IPR010982">
    <property type="entry name" value="Lambda_DNA-bd_dom_sf"/>
</dbReference>
<dbReference type="SUPFAM" id="SSF47413">
    <property type="entry name" value="lambda repressor-like DNA-binding domains"/>
    <property type="match status" value="1"/>
</dbReference>
<dbReference type="SMART" id="SM00530">
    <property type="entry name" value="HTH_XRE"/>
    <property type="match status" value="1"/>
</dbReference>
<reference evidence="2" key="1">
    <citation type="submission" date="2018-12" db="EMBL/GenBank/DDBJ databases">
        <authorList>
            <person name="Will S."/>
            <person name="Neumann-Schaal M."/>
            <person name="Henke P."/>
        </authorList>
    </citation>
    <scope>NUCLEOTIDE SEQUENCE</scope>
    <source>
        <strain evidence="2">PCC 7102</strain>
    </source>
</reference>
<name>A0A433UM98_9CYAN</name>